<evidence type="ECO:0000259" key="2">
    <source>
        <dbReference type="Pfam" id="PF09791"/>
    </source>
</evidence>
<comment type="caution">
    <text evidence="3">The sequence shown here is derived from an EMBL/GenBank/DDBJ whole genome shotgun (WGS) entry which is preliminary data.</text>
</comment>
<sequence>MNLRTRCASDFRWCPRRSLDNCWQMNLLRASRPCHRALQLRLVTSSAIVADSYSNVDRLAGFYTVILDSQVPRSAPHIVHAPNKHSGASASPVSADPGRRSIAVPTASLASTAVKSPTKLLAAEPSKSKEDTRNSHLAFAEPVPTQPDPPDNCCMSGCIHCVWNLYVDDYHQLNEWMAVDEKLMVDPPSADAEKREALAAMDPTVRMFWEMENKLNRDT</sequence>
<dbReference type="InterPro" id="IPR019180">
    <property type="entry name" value="Oxidoreductase-like_N"/>
</dbReference>
<dbReference type="EMBL" id="MCFL01000051">
    <property type="protein sequence ID" value="ORZ32106.1"/>
    <property type="molecule type" value="Genomic_DNA"/>
</dbReference>
<protein>
    <recommendedName>
        <fullName evidence="2">Oxidoreductase-like domain-containing protein</fullName>
    </recommendedName>
</protein>
<organism evidence="3 4">
    <name type="scientific">Catenaria anguillulae PL171</name>
    <dbReference type="NCBI Taxonomy" id="765915"/>
    <lineage>
        <taxon>Eukaryota</taxon>
        <taxon>Fungi</taxon>
        <taxon>Fungi incertae sedis</taxon>
        <taxon>Blastocladiomycota</taxon>
        <taxon>Blastocladiomycetes</taxon>
        <taxon>Blastocladiales</taxon>
        <taxon>Catenariaceae</taxon>
        <taxon>Catenaria</taxon>
    </lineage>
</organism>
<evidence type="ECO:0000313" key="4">
    <source>
        <dbReference type="Proteomes" id="UP000193411"/>
    </source>
</evidence>
<dbReference type="Pfam" id="PF09791">
    <property type="entry name" value="Oxidored-like"/>
    <property type="match status" value="1"/>
</dbReference>
<dbReference type="AlphaFoldDB" id="A0A1Y2HC04"/>
<reference evidence="3 4" key="1">
    <citation type="submission" date="2016-07" db="EMBL/GenBank/DDBJ databases">
        <title>Pervasive Adenine N6-methylation of Active Genes in Fungi.</title>
        <authorList>
            <consortium name="DOE Joint Genome Institute"/>
            <person name="Mondo S.J."/>
            <person name="Dannebaum R.O."/>
            <person name="Kuo R.C."/>
            <person name="Labutti K."/>
            <person name="Haridas S."/>
            <person name="Kuo A."/>
            <person name="Salamov A."/>
            <person name="Ahrendt S.R."/>
            <person name="Lipzen A."/>
            <person name="Sullivan W."/>
            <person name="Andreopoulos W.B."/>
            <person name="Clum A."/>
            <person name="Lindquist E."/>
            <person name="Daum C."/>
            <person name="Ramamoorthy G.K."/>
            <person name="Gryganskyi A."/>
            <person name="Culley D."/>
            <person name="Magnuson J.K."/>
            <person name="James T.Y."/>
            <person name="O'Malley M.A."/>
            <person name="Stajich J.E."/>
            <person name="Spatafora J.W."/>
            <person name="Visel A."/>
            <person name="Grigoriev I.V."/>
        </authorList>
    </citation>
    <scope>NUCLEOTIDE SEQUENCE [LARGE SCALE GENOMIC DNA]</scope>
    <source>
        <strain evidence="3 4">PL171</strain>
    </source>
</reference>
<feature type="region of interest" description="Disordered" evidence="1">
    <location>
        <begin position="79"/>
        <end position="99"/>
    </location>
</feature>
<gene>
    <name evidence="3" type="ORF">BCR44DRAFT_1441091</name>
</gene>
<dbReference type="InterPro" id="IPR039251">
    <property type="entry name" value="OXLD1"/>
</dbReference>
<evidence type="ECO:0000313" key="3">
    <source>
        <dbReference type="EMBL" id="ORZ32106.1"/>
    </source>
</evidence>
<dbReference type="PANTHER" id="PTHR21193">
    <property type="entry name" value="OXIDOREDUCTASE-LIKE DOMAIN-CONTAINING PROTEIN 1"/>
    <property type="match status" value="1"/>
</dbReference>
<accession>A0A1Y2HC04</accession>
<keyword evidence="4" id="KW-1185">Reference proteome</keyword>
<dbReference type="OrthoDB" id="10064411at2759"/>
<feature type="domain" description="Oxidoreductase-like" evidence="2">
    <location>
        <begin position="143"/>
        <end position="175"/>
    </location>
</feature>
<dbReference type="GO" id="GO:0005739">
    <property type="term" value="C:mitochondrion"/>
    <property type="evidence" value="ECO:0007669"/>
    <property type="project" value="TreeGrafter"/>
</dbReference>
<proteinExistence type="predicted"/>
<dbReference type="STRING" id="765915.A0A1Y2HC04"/>
<name>A0A1Y2HC04_9FUNG</name>
<dbReference type="Proteomes" id="UP000193411">
    <property type="component" value="Unassembled WGS sequence"/>
</dbReference>
<dbReference type="PANTHER" id="PTHR21193:SF3">
    <property type="entry name" value="OXIDOREDUCTASE-LIKE DOMAIN-CONTAINING PROTEIN 1"/>
    <property type="match status" value="1"/>
</dbReference>
<evidence type="ECO:0000256" key="1">
    <source>
        <dbReference type="SAM" id="MobiDB-lite"/>
    </source>
</evidence>